<dbReference type="InterPro" id="IPR036844">
    <property type="entry name" value="Hint_dom_sf"/>
</dbReference>
<dbReference type="InParanoid" id="A0A6C2YQY6"/>
<feature type="compositionally biased region" description="Gly residues" evidence="1">
    <location>
        <begin position="1"/>
        <end position="24"/>
    </location>
</feature>
<sequence>MTPDNGGAGSGSGSASGSGSGSSGTSGEIGYYPIGLPLIIGQTPDDNGTSAIQSRLEELAEERRRSLLGRWFGLRNPSSPESQEEVNLRNLLDLSKESNDWRYNPATKQFDAIITTNLPKIPAEYAGVLSEIERRLQNTAAGYDQYDDTAKNLIVQYRRVLEQIKLDQAQKLDELKASKKLSEDADFKAAMRKAAIQYQSDLRIRFEEMIAGLPQAQQVELRNRFSFLSANLDNPNDPAFKYFRLSMTIDASGEGVFAFRPTALLVQIQMMQGYYLGGLYYTTDNDPNNGTLYPSDKMTLPLTGLESLMMLYQYGTQDATIEWKSHWNRDTGIFARHKHMPIGLQPTGDELLIASFGTAGIAKSIMGGTLRQVFKASTFDLLTNLAFQQLDEKLQKAGVPPEMTPWVSLGLAIVTGKAVQRLQKPKASEPHAVGPVEAPKVPPTQPPRYSLQMVGPSCFVAGTPLLIPGGSKAIEQFVPGDAILSRDETDINGPINVQIVEAVFERSAIIFELRVAGQLIETTTEHPFWVVGRGWTPVWELTNGDALTTMSGESVSVEGVHETDRRQTVYNLRVSDYHTYFVGCDEWGFSVWVHNTCFEVRWDASLRRYALYDTTTNARVTYPTGHALAGKPIAGTDAAMVEALATNQGLRNINIAPRVAPEGVVLTERPYSPTDVRIESQVPSRQGQLAVTHRYTNPGHHDPSGRGLVHRYDPSRAQLPPNHVELFEQAIPVSDGSGSVVYWAIETTPSGRVYHRFQPDSTGTVYHWSGSTDGVTASGRRRVIDVGDVPGSVRNRK</sequence>
<dbReference type="Proteomes" id="UP000464378">
    <property type="component" value="Chromosome"/>
</dbReference>
<accession>A0A6C2YQY6</accession>
<dbReference type="KEGG" id="tim:GMBLW1_01930"/>
<organism evidence="2">
    <name type="scientific">Tuwongella immobilis</name>
    <dbReference type="NCBI Taxonomy" id="692036"/>
    <lineage>
        <taxon>Bacteria</taxon>
        <taxon>Pseudomonadati</taxon>
        <taxon>Planctomycetota</taxon>
        <taxon>Planctomycetia</taxon>
        <taxon>Gemmatales</taxon>
        <taxon>Gemmataceae</taxon>
        <taxon>Tuwongella</taxon>
    </lineage>
</organism>
<dbReference type="CDD" id="cd00081">
    <property type="entry name" value="Hint"/>
    <property type="match status" value="1"/>
</dbReference>
<dbReference type="PROSITE" id="PS50817">
    <property type="entry name" value="INTEIN_N_TER"/>
    <property type="match status" value="1"/>
</dbReference>
<dbReference type="EMBL" id="LR586016">
    <property type="protein sequence ID" value="VIP03767.1"/>
    <property type="molecule type" value="Genomic_DNA"/>
</dbReference>
<feature type="region of interest" description="Disordered" evidence="1">
    <location>
        <begin position="1"/>
        <end position="27"/>
    </location>
</feature>
<reference evidence="2" key="1">
    <citation type="submission" date="2019-04" db="EMBL/GenBank/DDBJ databases">
        <authorList>
            <consortium name="Science for Life Laboratories"/>
        </authorList>
    </citation>
    <scope>NUCLEOTIDE SEQUENCE</scope>
    <source>
        <strain evidence="2">MBLW1</strain>
    </source>
</reference>
<protein>
    <recommendedName>
        <fullName evidence="4">Hint domain-containing protein</fullName>
    </recommendedName>
</protein>
<dbReference type="EMBL" id="LR593887">
    <property type="protein sequence ID" value="VTS04902.1"/>
    <property type="molecule type" value="Genomic_DNA"/>
</dbReference>
<dbReference type="SUPFAM" id="SSF51294">
    <property type="entry name" value="Hedgehog/intein (Hint) domain"/>
    <property type="match status" value="1"/>
</dbReference>
<proteinExistence type="predicted"/>
<name>A0A6C2YQY6_9BACT</name>
<gene>
    <name evidence="2" type="ORF">GMBLW1_01930</name>
</gene>
<keyword evidence="3" id="KW-1185">Reference proteome</keyword>
<evidence type="ECO:0000256" key="1">
    <source>
        <dbReference type="SAM" id="MobiDB-lite"/>
    </source>
</evidence>
<dbReference type="GO" id="GO:0016539">
    <property type="term" value="P:intein-mediated protein splicing"/>
    <property type="evidence" value="ECO:0007669"/>
    <property type="project" value="InterPro"/>
</dbReference>
<evidence type="ECO:0008006" key="4">
    <source>
        <dbReference type="Google" id="ProtNLM"/>
    </source>
</evidence>
<dbReference type="Pfam" id="PF07591">
    <property type="entry name" value="PT-HINT"/>
    <property type="match status" value="1"/>
</dbReference>
<dbReference type="Gene3D" id="2.170.16.10">
    <property type="entry name" value="Hedgehog/Intein (Hint) domain"/>
    <property type="match status" value="1"/>
</dbReference>
<dbReference type="InterPro" id="IPR006141">
    <property type="entry name" value="Intein_N"/>
</dbReference>
<dbReference type="RefSeq" id="WP_162658922.1">
    <property type="nucleotide sequence ID" value="NZ_LR593887.1"/>
</dbReference>
<evidence type="ECO:0000313" key="3">
    <source>
        <dbReference type="Proteomes" id="UP000464378"/>
    </source>
</evidence>
<evidence type="ECO:0000313" key="2">
    <source>
        <dbReference type="EMBL" id="VIP03767.1"/>
    </source>
</evidence>
<dbReference type="AlphaFoldDB" id="A0A6C2YQY6"/>